<evidence type="ECO:0000313" key="5">
    <source>
        <dbReference type="Proteomes" id="UP000002061"/>
    </source>
</evidence>
<dbReference type="PANTHER" id="PTHR38041">
    <property type="entry name" value="CHORISMATE MUTASE"/>
    <property type="match status" value="1"/>
</dbReference>
<reference evidence="4" key="1">
    <citation type="submission" date="2010-04" db="EMBL/GenBank/DDBJ databases">
        <title>Complete sequence of Methanocaldococcus infernus ME.</title>
        <authorList>
            <consortium name="US DOE Joint Genome Institute"/>
            <person name="Lucas S."/>
            <person name="Copeland A."/>
            <person name="Lapidus A."/>
            <person name="Cheng J.-F."/>
            <person name="Bruce D."/>
            <person name="Goodwin L."/>
            <person name="Pitluck S."/>
            <person name="Munk A.C."/>
            <person name="Detter J.C."/>
            <person name="Han C."/>
            <person name="Tapia R."/>
            <person name="Land M."/>
            <person name="Hauser L."/>
            <person name="Kyrpides N."/>
            <person name="Mikhailova N."/>
            <person name="Sieprawska-Lupa M."/>
            <person name="Whitman W.B."/>
            <person name="Woyke T."/>
        </authorList>
    </citation>
    <scope>NUCLEOTIDE SEQUENCE [LARGE SCALE GENOMIC DNA]</scope>
    <source>
        <strain evidence="4">ME</strain>
    </source>
</reference>
<gene>
    <name evidence="4" type="ordered locus">Metin_0893</name>
</gene>
<dbReference type="EMBL" id="CP002009">
    <property type="protein sequence ID" value="ADG13557.1"/>
    <property type="molecule type" value="Genomic_DNA"/>
</dbReference>
<dbReference type="GO" id="GO:0004106">
    <property type="term" value="F:chorismate mutase activity"/>
    <property type="evidence" value="ECO:0007669"/>
    <property type="project" value="InterPro"/>
</dbReference>
<evidence type="ECO:0000259" key="3">
    <source>
        <dbReference type="PROSITE" id="PS51168"/>
    </source>
</evidence>
<dbReference type="STRING" id="573063.Metin_0893"/>
<dbReference type="InterPro" id="IPR036263">
    <property type="entry name" value="Chorismate_II_sf"/>
</dbReference>
<dbReference type="SUPFAM" id="SSF48600">
    <property type="entry name" value="Chorismate mutase II"/>
    <property type="match status" value="1"/>
</dbReference>
<dbReference type="KEGG" id="mif:Metin_0893"/>
<dbReference type="Pfam" id="PF01817">
    <property type="entry name" value="CM_2"/>
    <property type="match status" value="1"/>
</dbReference>
<dbReference type="GO" id="GO:0009697">
    <property type="term" value="P:salicylic acid biosynthetic process"/>
    <property type="evidence" value="ECO:0007669"/>
    <property type="project" value="TreeGrafter"/>
</dbReference>
<dbReference type="InterPro" id="IPR051331">
    <property type="entry name" value="Chorismate_mutase-related"/>
</dbReference>
<sequence>MEHKELKDIRKRIDEIDKKILELVAERNRLAKNVAEIKVKNNIPIDDKEREKYIYERIKNLCNHYNIDPNFGLKLFKLLIEHNKELQRKYIETLKK</sequence>
<dbReference type="InterPro" id="IPR036979">
    <property type="entry name" value="CM_dom_sf"/>
</dbReference>
<dbReference type="OrthoDB" id="64249at2157"/>
<organism evidence="4 5">
    <name type="scientific">Methanocaldococcus infernus (strain DSM 11812 / JCM 15783 / ME)</name>
    <dbReference type="NCBI Taxonomy" id="573063"/>
    <lineage>
        <taxon>Archaea</taxon>
        <taxon>Methanobacteriati</taxon>
        <taxon>Methanobacteriota</taxon>
        <taxon>Methanomada group</taxon>
        <taxon>Methanococci</taxon>
        <taxon>Methanococcales</taxon>
        <taxon>Methanocaldococcaceae</taxon>
        <taxon>Methanocaldococcus</taxon>
    </lineage>
</organism>
<dbReference type="InterPro" id="IPR002701">
    <property type="entry name" value="CM_II_prokaryot"/>
</dbReference>
<feature type="domain" description="Chorismate mutase" evidence="3">
    <location>
        <begin position="1"/>
        <end position="91"/>
    </location>
</feature>
<dbReference type="SMART" id="SM00830">
    <property type="entry name" value="CM_2"/>
    <property type="match status" value="1"/>
</dbReference>
<keyword evidence="2" id="KW-0175">Coiled coil</keyword>
<evidence type="ECO:0000313" key="4">
    <source>
        <dbReference type="EMBL" id="ADG13557.1"/>
    </source>
</evidence>
<dbReference type="eggNOG" id="arCOG02098">
    <property type="taxonomic scope" value="Archaea"/>
</dbReference>
<keyword evidence="5" id="KW-1185">Reference proteome</keyword>
<dbReference type="GeneID" id="9131907"/>
<evidence type="ECO:0000256" key="2">
    <source>
        <dbReference type="SAM" id="Coils"/>
    </source>
</evidence>
<dbReference type="PANTHER" id="PTHR38041:SF1">
    <property type="entry name" value="CHORISMATE MUTASE"/>
    <property type="match status" value="1"/>
</dbReference>
<protein>
    <submittedName>
        <fullName evidence="4">Chorismate mutase, type II</fullName>
    </submittedName>
</protein>
<dbReference type="HOGENOM" id="CLU_131518_4_0_2"/>
<dbReference type="Gene3D" id="1.20.59.10">
    <property type="entry name" value="Chorismate mutase"/>
    <property type="match status" value="1"/>
</dbReference>
<feature type="coiled-coil region" evidence="2">
    <location>
        <begin position="6"/>
        <end position="33"/>
    </location>
</feature>
<dbReference type="Proteomes" id="UP000002061">
    <property type="component" value="Chromosome"/>
</dbReference>
<proteinExistence type="predicted"/>
<accession>D5VSK4</accession>
<dbReference type="GO" id="GO:0046417">
    <property type="term" value="P:chorismate metabolic process"/>
    <property type="evidence" value="ECO:0007669"/>
    <property type="project" value="InterPro"/>
</dbReference>
<evidence type="ECO:0000256" key="1">
    <source>
        <dbReference type="ARBA" id="ARBA00023235"/>
    </source>
</evidence>
<keyword evidence="1" id="KW-0413">Isomerase</keyword>
<dbReference type="AlphaFoldDB" id="D5VSK4"/>
<dbReference type="PROSITE" id="PS51168">
    <property type="entry name" value="CHORISMATE_MUT_2"/>
    <property type="match status" value="1"/>
</dbReference>
<name>D5VSK4_METIM</name>
<dbReference type="RefSeq" id="WP_013100303.1">
    <property type="nucleotide sequence ID" value="NC_014122.1"/>
</dbReference>
<dbReference type="NCBIfam" id="NF004925">
    <property type="entry name" value="PRK06285.1"/>
    <property type="match status" value="1"/>
</dbReference>